<evidence type="ECO:0000313" key="1">
    <source>
        <dbReference type="EMBL" id="OPJ68450.1"/>
    </source>
</evidence>
<dbReference type="Proteomes" id="UP000190648">
    <property type="component" value="Unassembled WGS sequence"/>
</dbReference>
<protein>
    <submittedName>
        <fullName evidence="1">Uncharacterized protein</fullName>
    </submittedName>
</protein>
<name>A0A1V4J8P4_PATFA</name>
<evidence type="ECO:0000313" key="2">
    <source>
        <dbReference type="Proteomes" id="UP000190648"/>
    </source>
</evidence>
<organism evidence="1 2">
    <name type="scientific">Patagioenas fasciata monilis</name>
    <dbReference type="NCBI Taxonomy" id="372326"/>
    <lineage>
        <taxon>Eukaryota</taxon>
        <taxon>Metazoa</taxon>
        <taxon>Chordata</taxon>
        <taxon>Craniata</taxon>
        <taxon>Vertebrata</taxon>
        <taxon>Euteleostomi</taxon>
        <taxon>Archelosauria</taxon>
        <taxon>Archosauria</taxon>
        <taxon>Dinosauria</taxon>
        <taxon>Saurischia</taxon>
        <taxon>Theropoda</taxon>
        <taxon>Coelurosauria</taxon>
        <taxon>Aves</taxon>
        <taxon>Neognathae</taxon>
        <taxon>Neoaves</taxon>
        <taxon>Columbimorphae</taxon>
        <taxon>Columbiformes</taxon>
        <taxon>Columbidae</taxon>
        <taxon>Patagioenas</taxon>
    </lineage>
</organism>
<reference evidence="1 2" key="1">
    <citation type="submission" date="2016-02" db="EMBL/GenBank/DDBJ databases">
        <title>Band-tailed pigeon sequencing and assembly.</title>
        <authorList>
            <person name="Soares A.E."/>
            <person name="Novak B.J."/>
            <person name="Rice E.S."/>
            <person name="O'Connell B."/>
            <person name="Chang D."/>
            <person name="Weber S."/>
            <person name="Shapiro B."/>
        </authorList>
    </citation>
    <scope>NUCLEOTIDE SEQUENCE [LARGE SCALE GENOMIC DNA]</scope>
    <source>
        <strain evidence="1">BTP2013</strain>
        <tissue evidence="1">Blood</tissue>
    </source>
</reference>
<gene>
    <name evidence="1" type="ORF">AV530_006087</name>
</gene>
<proteinExistence type="predicted"/>
<accession>A0A1V4J8P4</accession>
<dbReference type="EMBL" id="LSYS01008581">
    <property type="protein sequence ID" value="OPJ68450.1"/>
    <property type="molecule type" value="Genomic_DNA"/>
</dbReference>
<dbReference type="AlphaFoldDB" id="A0A1V4J8P4"/>
<keyword evidence="2" id="KW-1185">Reference proteome</keyword>
<comment type="caution">
    <text evidence="1">The sequence shown here is derived from an EMBL/GenBank/DDBJ whole genome shotgun (WGS) entry which is preliminary data.</text>
</comment>
<sequence length="67" mass="7407">MPEPAPDPQHGVNVPPVSQKGADLITDQTAAMAQRNSIKNKVMIRILRVNLKTTKAEKSKDITTFHK</sequence>